<feature type="transmembrane region" description="Helical" evidence="1">
    <location>
        <begin position="548"/>
        <end position="569"/>
    </location>
</feature>
<feature type="domain" description="SAC" evidence="2">
    <location>
        <begin position="124"/>
        <end position="473"/>
    </location>
</feature>
<comment type="caution">
    <text evidence="3">The sequence shown here is derived from an EMBL/GenBank/DDBJ whole genome shotgun (WGS) entry which is preliminary data.</text>
</comment>
<organism evidence="3 4">
    <name type="scientific">Galdieria partita</name>
    <dbReference type="NCBI Taxonomy" id="83374"/>
    <lineage>
        <taxon>Eukaryota</taxon>
        <taxon>Rhodophyta</taxon>
        <taxon>Bangiophyceae</taxon>
        <taxon>Galdieriales</taxon>
        <taxon>Galdieriaceae</taxon>
        <taxon>Galdieria</taxon>
    </lineage>
</organism>
<dbReference type="Proteomes" id="UP001061958">
    <property type="component" value="Unassembled WGS sequence"/>
</dbReference>
<keyword evidence="4" id="KW-1185">Reference proteome</keyword>
<dbReference type="OrthoDB" id="405996at2759"/>
<evidence type="ECO:0000313" key="4">
    <source>
        <dbReference type="Proteomes" id="UP001061958"/>
    </source>
</evidence>
<reference evidence="3" key="1">
    <citation type="journal article" date="2022" name="Proc. Natl. Acad. Sci. U.S.A.">
        <title>Life cycle and functional genomics of the unicellular red alga Galdieria for elucidating algal and plant evolution and industrial use.</title>
        <authorList>
            <person name="Hirooka S."/>
            <person name="Itabashi T."/>
            <person name="Ichinose T.M."/>
            <person name="Onuma R."/>
            <person name="Fujiwara T."/>
            <person name="Yamashita S."/>
            <person name="Jong L.W."/>
            <person name="Tomita R."/>
            <person name="Iwane A.H."/>
            <person name="Miyagishima S.Y."/>
        </authorList>
    </citation>
    <scope>NUCLEOTIDE SEQUENCE</scope>
    <source>
        <strain evidence="3">NBRC 102759</strain>
    </source>
</reference>
<protein>
    <recommendedName>
        <fullName evidence="2">SAC domain-containing protein</fullName>
    </recommendedName>
</protein>
<gene>
    <name evidence="3" type="ORF">GpartN1_g3781.t1</name>
</gene>
<dbReference type="Pfam" id="PF02383">
    <property type="entry name" value="Syja_N"/>
    <property type="match status" value="1"/>
</dbReference>
<dbReference type="InterPro" id="IPR002013">
    <property type="entry name" value="SAC_dom"/>
</dbReference>
<keyword evidence="1" id="KW-0472">Membrane</keyword>
<dbReference type="PANTHER" id="PTHR45662:SF2">
    <property type="entry name" value="PHOSPHATIDYLINOSITOL-3-PHOSPHATASE SAC1"/>
    <property type="match status" value="1"/>
</dbReference>
<keyword evidence="1" id="KW-1133">Transmembrane helix</keyword>
<keyword evidence="1" id="KW-0812">Transmembrane</keyword>
<dbReference type="GO" id="GO:0005783">
    <property type="term" value="C:endoplasmic reticulum"/>
    <property type="evidence" value="ECO:0007669"/>
    <property type="project" value="TreeGrafter"/>
</dbReference>
<proteinExistence type="predicted"/>
<feature type="transmembrane region" description="Helical" evidence="1">
    <location>
        <begin position="575"/>
        <end position="594"/>
    </location>
</feature>
<evidence type="ECO:0000259" key="2">
    <source>
        <dbReference type="PROSITE" id="PS50275"/>
    </source>
</evidence>
<accession>A0A9C7PX22</accession>
<dbReference type="PROSITE" id="PS50275">
    <property type="entry name" value="SAC"/>
    <property type="match status" value="1"/>
</dbReference>
<dbReference type="PANTHER" id="PTHR45662">
    <property type="entry name" value="PHOSPHATIDYLINOSITIDE PHOSPHATASE SAC1"/>
    <property type="match status" value="1"/>
</dbReference>
<dbReference type="GO" id="GO:0046856">
    <property type="term" value="P:phosphatidylinositol dephosphorylation"/>
    <property type="evidence" value="ECO:0007669"/>
    <property type="project" value="TreeGrafter"/>
</dbReference>
<evidence type="ECO:0000313" key="3">
    <source>
        <dbReference type="EMBL" id="GJQ11990.1"/>
    </source>
</evidence>
<reference evidence="3" key="2">
    <citation type="submission" date="2022-01" db="EMBL/GenBank/DDBJ databases">
        <authorList>
            <person name="Hirooka S."/>
            <person name="Miyagishima S.Y."/>
        </authorList>
    </citation>
    <scope>NUCLEOTIDE SEQUENCE</scope>
    <source>
        <strain evidence="3">NBRC 102759</strain>
    </source>
</reference>
<name>A0A9C7PX22_9RHOD</name>
<evidence type="ECO:0000256" key="1">
    <source>
        <dbReference type="SAM" id="Phobius"/>
    </source>
</evidence>
<dbReference type="GO" id="GO:0043812">
    <property type="term" value="F:phosphatidylinositol-4-phosphate phosphatase activity"/>
    <property type="evidence" value="ECO:0007669"/>
    <property type="project" value="TreeGrafter"/>
</dbReference>
<dbReference type="EMBL" id="BQMJ01000029">
    <property type="protein sequence ID" value="GJQ11990.1"/>
    <property type="molecule type" value="Genomic_DNA"/>
</dbReference>
<dbReference type="AlphaFoldDB" id="A0A9C7PX22"/>
<sequence>MALVERARLRVTEDWIVIDSLNSTTSTTTSHASLFLCRNTGRIFEKQERPAMEQSPTVDCIIFGIVGIVELLYNNYLVYIKEREWIGNLLQHDIYKVTQLEWLPIFKRTGDGAKKNQLYLLSLLHLALSQTKFYYSTTFMLTRRLQTVDSAPIDDQVKPLCLSADRRFFWNQYMAKSLTEKRLYSWVVPLISGFVQCEVFSFGSKVVRYILISRISCERAGPRYHCRGSDGKGKVANFVETEQIMTYYDNVFSFVQIRGSIPVIWQQTPNLKYKPKIEIYSSKTAEKFDSIHLEQKTGEPRSPFTSLIRHFEDLQKDYGPQVAVSLIDQKGSEAQLGDLYQSGTRENFPSTVVDYIAWDFHRFCKGMRFDRVYQLVQQLEPSLDSFGYYYRKLGDYSFTPMLQKGCIRTNCIDCLDRTNVLQSAIAEAIWTRQLRQLQIISQEQTVKDFVLVYSKFSNIWADHADAISEYYAGTGALKTDYTRTGKRSYRGIMVDGWRSMLRYWKNNFLDGHKQDAYNLLLGRVQLQNYQSKAAIPSYWDQLSWKEKWIPLLCLISFVFCIWSFLLQNVSLKYRVFYFFTSFGILLRGLSFMISHGKHYAVQPRLATLY</sequence>